<feature type="chain" id="PRO_5046086664" evidence="5">
    <location>
        <begin position="26"/>
        <end position="625"/>
    </location>
</feature>
<dbReference type="InterPro" id="IPR039910">
    <property type="entry name" value="D15-like"/>
</dbReference>
<dbReference type="Pfam" id="PF07244">
    <property type="entry name" value="POTRA"/>
    <property type="match status" value="1"/>
</dbReference>
<sequence length="625" mass="67116">MRKPKLFLKPIGAATLLALTALPTAALETVTVNVVGGDEDLQKQLEGASKLVRALDEQQAAEKQAQRKRFWNRNQEAPQPPTSSEVLATARAEYKQMISVLYGEGFYGGVINVTLDGREAADISPLNAPANIRNAVITVRPGPVFKFSEASVGPLAPETEIPEGYARGEIAQASMISDAARSATSAWRNAGHAKVDLASEDVTANHGSSTISSRLTMDPGPRLRFGPTVVSGNQRVRTERVVAIAGIPTGEVYSPEEVNDAAERLRRSGAFRSVSLREAEAVGPGDQLAIEAEVLEDKRRRIGAGAEITTQEGGRFNAYWMHRNLLGGAENLRFDLDIQNIGTSVANNGVDYKLSGVLRRPATFRPDTDLFFGGYIEHEDEPGYLADTAEIGGGVTWIVSDTFELTAGLNYRASSVEDAFGERDYQLVSFPLNLEWDTRDEEFDATQGFFVDTTLTPFAGIVDMPNGGLLELDARTYWGFGEKRNTVLAGRMQFGSLYGPEISEAPADYLFFAGGGGSVRGQPYQSLGTGEIDDTIIGGRSYVALSGEIRSYVRGNIGVVGFIDAGYVGAEEFYDGSGSWMSGGGIGVRYKTGFGPIRVDIATPIDGGPDDADAVQLYIGIGQAF</sequence>
<keyword evidence="9" id="KW-1185">Reference proteome</keyword>
<dbReference type="Gene3D" id="3.10.20.310">
    <property type="entry name" value="membrane protein fhac"/>
    <property type="match status" value="1"/>
</dbReference>
<reference evidence="9" key="1">
    <citation type="journal article" date="2019" name="Int. J. Syst. Evol. Microbiol.">
        <title>The Global Catalogue of Microorganisms (GCM) 10K type strain sequencing project: providing services to taxonomists for standard genome sequencing and annotation.</title>
        <authorList>
            <consortium name="The Broad Institute Genomics Platform"/>
            <consortium name="The Broad Institute Genome Sequencing Center for Infectious Disease"/>
            <person name="Wu L."/>
            <person name="Ma J."/>
        </authorList>
    </citation>
    <scope>NUCLEOTIDE SEQUENCE [LARGE SCALE GENOMIC DNA]</scope>
    <source>
        <strain evidence="9">CCUG 60524</strain>
    </source>
</reference>
<evidence type="ECO:0000256" key="4">
    <source>
        <dbReference type="SAM" id="MobiDB-lite"/>
    </source>
</evidence>
<evidence type="ECO:0000256" key="5">
    <source>
        <dbReference type="SAM" id="SignalP"/>
    </source>
</evidence>
<feature type="region of interest" description="Disordered" evidence="4">
    <location>
        <begin position="63"/>
        <end position="84"/>
    </location>
</feature>
<accession>A0ABW3ISR0</accession>
<comment type="caution">
    <text evidence="8">The sequence shown here is derived from an EMBL/GenBank/DDBJ whole genome shotgun (WGS) entry which is preliminary data.</text>
</comment>
<evidence type="ECO:0000313" key="8">
    <source>
        <dbReference type="EMBL" id="MFD0981064.1"/>
    </source>
</evidence>
<protein>
    <submittedName>
        <fullName evidence="8">Autotransporter assembly complex family protein</fullName>
    </submittedName>
</protein>
<dbReference type="Gene3D" id="2.40.160.50">
    <property type="entry name" value="membrane protein fhac: a member of the omp85/tpsb transporter family"/>
    <property type="match status" value="1"/>
</dbReference>
<feature type="compositionally biased region" description="Polar residues" evidence="4">
    <location>
        <begin position="72"/>
        <end position="84"/>
    </location>
</feature>
<evidence type="ECO:0000313" key="9">
    <source>
        <dbReference type="Proteomes" id="UP001597108"/>
    </source>
</evidence>
<keyword evidence="3" id="KW-0472">Membrane</keyword>
<evidence type="ECO:0000259" key="6">
    <source>
        <dbReference type="Pfam" id="PF01103"/>
    </source>
</evidence>
<evidence type="ECO:0000256" key="3">
    <source>
        <dbReference type="ARBA" id="ARBA00023136"/>
    </source>
</evidence>
<dbReference type="PANTHER" id="PTHR12815:SF42">
    <property type="entry name" value="BACTERIAL SURFACE ANTIGEN (D15) DOMAIN-CONTAINING PROTEIN"/>
    <property type="match status" value="1"/>
</dbReference>
<organism evidence="8 9">
    <name type="scientific">Tropicimonas aquimaris</name>
    <dbReference type="NCBI Taxonomy" id="914152"/>
    <lineage>
        <taxon>Bacteria</taxon>
        <taxon>Pseudomonadati</taxon>
        <taxon>Pseudomonadota</taxon>
        <taxon>Alphaproteobacteria</taxon>
        <taxon>Rhodobacterales</taxon>
        <taxon>Roseobacteraceae</taxon>
        <taxon>Tropicimonas</taxon>
    </lineage>
</organism>
<dbReference type="InterPro" id="IPR010827">
    <property type="entry name" value="BamA/TamA_POTRA"/>
</dbReference>
<comment type="subcellular location">
    <subcellularLocation>
        <location evidence="1">Membrane</location>
    </subcellularLocation>
</comment>
<gene>
    <name evidence="8" type="ORF">ACFQ2S_15575</name>
</gene>
<keyword evidence="2" id="KW-1134">Transmembrane beta strand</keyword>
<keyword evidence="5" id="KW-0732">Signal</keyword>
<dbReference type="PANTHER" id="PTHR12815">
    <property type="entry name" value="SORTING AND ASSEMBLY MACHINERY SAMM50 PROTEIN FAMILY MEMBER"/>
    <property type="match status" value="1"/>
</dbReference>
<evidence type="ECO:0000256" key="1">
    <source>
        <dbReference type="ARBA" id="ARBA00004370"/>
    </source>
</evidence>
<keyword evidence="2" id="KW-0812">Transmembrane</keyword>
<feature type="domain" description="POTRA" evidence="7">
    <location>
        <begin position="225"/>
        <end position="275"/>
    </location>
</feature>
<dbReference type="InterPro" id="IPR000184">
    <property type="entry name" value="Bac_surfAg_D15"/>
</dbReference>
<dbReference type="EMBL" id="JBHTJT010000032">
    <property type="protein sequence ID" value="MFD0981064.1"/>
    <property type="molecule type" value="Genomic_DNA"/>
</dbReference>
<dbReference type="RefSeq" id="WP_386075827.1">
    <property type="nucleotide sequence ID" value="NZ_JBHTJT010000032.1"/>
</dbReference>
<proteinExistence type="predicted"/>
<dbReference type="Pfam" id="PF01103">
    <property type="entry name" value="Omp85"/>
    <property type="match status" value="1"/>
</dbReference>
<feature type="domain" description="Bacterial surface antigen (D15)" evidence="6">
    <location>
        <begin position="324"/>
        <end position="625"/>
    </location>
</feature>
<evidence type="ECO:0000256" key="2">
    <source>
        <dbReference type="ARBA" id="ARBA00022452"/>
    </source>
</evidence>
<feature type="signal peptide" evidence="5">
    <location>
        <begin position="1"/>
        <end position="25"/>
    </location>
</feature>
<name>A0ABW3ISR0_9RHOB</name>
<evidence type="ECO:0000259" key="7">
    <source>
        <dbReference type="Pfam" id="PF07244"/>
    </source>
</evidence>
<dbReference type="Proteomes" id="UP001597108">
    <property type="component" value="Unassembled WGS sequence"/>
</dbReference>